<proteinExistence type="predicted"/>
<keyword evidence="3" id="KW-0472">Membrane</keyword>
<dbReference type="InterPro" id="IPR004089">
    <property type="entry name" value="MCPsignal_dom"/>
</dbReference>
<dbReference type="PANTHER" id="PTHR32089:SF112">
    <property type="entry name" value="LYSOZYME-LIKE PROTEIN-RELATED"/>
    <property type="match status" value="1"/>
</dbReference>
<dbReference type="AlphaFoldDB" id="A0A1W1WTG5"/>
<dbReference type="Proteomes" id="UP000192602">
    <property type="component" value="Unassembled WGS sequence"/>
</dbReference>
<evidence type="ECO:0000256" key="1">
    <source>
        <dbReference type="ARBA" id="ARBA00023224"/>
    </source>
</evidence>
<evidence type="ECO:0000259" key="4">
    <source>
        <dbReference type="PROSITE" id="PS50111"/>
    </source>
</evidence>
<evidence type="ECO:0000313" key="6">
    <source>
        <dbReference type="Proteomes" id="UP000192602"/>
    </source>
</evidence>
<dbReference type="PANTHER" id="PTHR32089">
    <property type="entry name" value="METHYL-ACCEPTING CHEMOTAXIS PROTEIN MCPB"/>
    <property type="match status" value="1"/>
</dbReference>
<dbReference type="GO" id="GO:0016020">
    <property type="term" value="C:membrane"/>
    <property type="evidence" value="ECO:0007669"/>
    <property type="project" value="InterPro"/>
</dbReference>
<keyword evidence="3" id="KW-1133">Transmembrane helix</keyword>
<name>A0A1W1WTG5_9BACT</name>
<dbReference type="Pfam" id="PF00015">
    <property type="entry name" value="MCPsignal"/>
    <property type="match status" value="1"/>
</dbReference>
<accession>A0A1W1WTG5</accession>
<dbReference type="InterPro" id="IPR025991">
    <property type="entry name" value="Chemoreceptor_zinc-bind_dom"/>
</dbReference>
<evidence type="ECO:0000313" key="5">
    <source>
        <dbReference type="EMBL" id="SMC09033.1"/>
    </source>
</evidence>
<organism evidence="5 6">
    <name type="scientific">Nitratiruptor tergarcus DSM 16512</name>
    <dbReference type="NCBI Taxonomy" id="1069081"/>
    <lineage>
        <taxon>Bacteria</taxon>
        <taxon>Pseudomonadati</taxon>
        <taxon>Campylobacterota</taxon>
        <taxon>Epsilonproteobacteria</taxon>
        <taxon>Nautiliales</taxon>
        <taxon>Nitratiruptoraceae</taxon>
        <taxon>Nitratiruptor</taxon>
    </lineage>
</organism>
<dbReference type="Pfam" id="PF13682">
    <property type="entry name" value="CZB"/>
    <property type="match status" value="1"/>
</dbReference>
<keyword evidence="3" id="KW-0812">Transmembrane</keyword>
<reference evidence="6" key="1">
    <citation type="submission" date="2017-04" db="EMBL/GenBank/DDBJ databases">
        <authorList>
            <person name="Varghese N."/>
            <person name="Submissions S."/>
        </authorList>
    </citation>
    <scope>NUCLEOTIDE SEQUENCE [LARGE SCALE GENOMIC DNA]</scope>
    <source>
        <strain evidence="6">DSM 16512</strain>
    </source>
</reference>
<feature type="transmembrane region" description="Helical" evidence="3">
    <location>
        <begin position="36"/>
        <end position="56"/>
    </location>
</feature>
<dbReference type="Gene3D" id="1.20.120.30">
    <property type="entry name" value="Aspartate receptor, ligand-binding domain"/>
    <property type="match status" value="1"/>
</dbReference>
<keyword evidence="6" id="KW-1185">Reference proteome</keyword>
<dbReference type="RefSeq" id="WP_231988932.1">
    <property type="nucleotide sequence ID" value="NZ_AP026671.1"/>
</dbReference>
<dbReference type="SMART" id="SM00283">
    <property type="entry name" value="MA"/>
    <property type="match status" value="1"/>
</dbReference>
<sequence length="490" mass="55572">MKQISSLQKIQYANIISIVLFSISLGFEVYKNGFNAIFVLNIVNFICAIIIFLSVINIRKSLNTISLVLQKAKGGIFKYDVSINDTGTLKNMFENLMGFMHQVEGFLTDVNGVLKSLEQKHFTKLDEKKYQGIFKSIAQSINTSVDNMMVKEKFVEKEKLNSKVGQLGGGVAGGLSIIKQDLLGSIDKVKDIVENSNEISSNSKEVSHALDEIVTKLNNLIDMVKESHTVIEKLNQKTENVNNIIKLIDDIADQTNLLALNAAIEAARAGEMGKGFTVVAEEVRKLAEKTQQSTDEVRGVLNELQVESQNSMNNSAKMERIANESAVVLGKFRTSIDEFTENALKTTTLANLIQNILTITKFKLDHIIYKNKVVYRNFFSAQIETPYTDEHHCDFGKWYYGEGKKLYGILDVYKQIEKPHKTIHDYSKRIIDLVQKPDFEEYLIEHQDQIYKEFQELETTSETLFKLLDKLLESYEQKVMSEEEIQQAAA</sequence>
<protein>
    <submittedName>
        <fullName evidence="5">Methyl-accepting chemotaxis protein</fullName>
    </submittedName>
</protein>
<dbReference type="Gene3D" id="1.20.120.1530">
    <property type="match status" value="1"/>
</dbReference>
<dbReference type="STRING" id="1069081.SAMN05660197_0827"/>
<feature type="domain" description="Methyl-accepting transducer" evidence="4">
    <location>
        <begin position="189"/>
        <end position="361"/>
    </location>
</feature>
<evidence type="ECO:0000256" key="3">
    <source>
        <dbReference type="SAM" id="Phobius"/>
    </source>
</evidence>
<dbReference type="SUPFAM" id="SSF58104">
    <property type="entry name" value="Methyl-accepting chemotaxis protein (MCP) signaling domain"/>
    <property type="match status" value="1"/>
</dbReference>
<dbReference type="EMBL" id="FWWZ01000001">
    <property type="protein sequence ID" value="SMC09033.1"/>
    <property type="molecule type" value="Genomic_DNA"/>
</dbReference>
<dbReference type="GO" id="GO:0007165">
    <property type="term" value="P:signal transduction"/>
    <property type="evidence" value="ECO:0007669"/>
    <property type="project" value="UniProtKB-KW"/>
</dbReference>
<evidence type="ECO:0000256" key="2">
    <source>
        <dbReference type="PROSITE-ProRule" id="PRU00284"/>
    </source>
</evidence>
<dbReference type="PROSITE" id="PS50111">
    <property type="entry name" value="CHEMOTAXIS_TRANSDUC_2"/>
    <property type="match status" value="1"/>
</dbReference>
<dbReference type="Gene3D" id="6.10.250.3200">
    <property type="match status" value="1"/>
</dbReference>
<feature type="transmembrane region" description="Helical" evidence="3">
    <location>
        <begin position="12"/>
        <end position="30"/>
    </location>
</feature>
<keyword evidence="1 2" id="KW-0807">Transducer</keyword>
<gene>
    <name evidence="5" type="ORF">SAMN05660197_0827</name>
</gene>